<feature type="domain" description="Ribonuclease H1 N-terminal" evidence="2">
    <location>
        <begin position="4"/>
        <end position="45"/>
    </location>
</feature>
<organism evidence="3 4">
    <name type="scientific">Stylosanthes scabra</name>
    <dbReference type="NCBI Taxonomy" id="79078"/>
    <lineage>
        <taxon>Eukaryota</taxon>
        <taxon>Viridiplantae</taxon>
        <taxon>Streptophyta</taxon>
        <taxon>Embryophyta</taxon>
        <taxon>Tracheophyta</taxon>
        <taxon>Spermatophyta</taxon>
        <taxon>Magnoliopsida</taxon>
        <taxon>eudicotyledons</taxon>
        <taxon>Gunneridae</taxon>
        <taxon>Pentapetalae</taxon>
        <taxon>rosids</taxon>
        <taxon>fabids</taxon>
        <taxon>Fabales</taxon>
        <taxon>Fabaceae</taxon>
        <taxon>Papilionoideae</taxon>
        <taxon>50 kb inversion clade</taxon>
        <taxon>dalbergioids sensu lato</taxon>
        <taxon>Dalbergieae</taxon>
        <taxon>Pterocarpus clade</taxon>
        <taxon>Stylosanthes</taxon>
    </lineage>
</organism>
<proteinExistence type="predicted"/>
<dbReference type="Proteomes" id="UP001341840">
    <property type="component" value="Unassembled WGS sequence"/>
</dbReference>
<gene>
    <name evidence="3" type="ORF">PIB30_050302</name>
</gene>
<evidence type="ECO:0000313" key="4">
    <source>
        <dbReference type="Proteomes" id="UP001341840"/>
    </source>
</evidence>
<evidence type="ECO:0000256" key="1">
    <source>
        <dbReference type="SAM" id="MobiDB-lite"/>
    </source>
</evidence>
<sequence>MGDFYVVFAGKTPGIYTNWPSAAAQVVGHGDAIHMRYPTMDAAVEAWNAFHDPAPVANPAPAVEVAVAVFSEGEENPAVVVTERDGIPNGTGGRGRLFSGTNSIGLGEASGSASPAPASAASSSRHTKPRYAADNEELSIQRVLDAVEALKGRVSQLEVDKWELMMQMAHAMQQMAGMSLKGKKK</sequence>
<dbReference type="InterPro" id="IPR011320">
    <property type="entry name" value="RNase_H1_N"/>
</dbReference>
<evidence type="ECO:0000313" key="3">
    <source>
        <dbReference type="EMBL" id="MED6221004.1"/>
    </source>
</evidence>
<name>A0ABU6ZGD2_9FABA</name>
<dbReference type="InterPro" id="IPR009027">
    <property type="entry name" value="Ribosomal_bL9/RNase_H1_N"/>
</dbReference>
<dbReference type="EMBL" id="JASCZI010272205">
    <property type="protein sequence ID" value="MED6221004.1"/>
    <property type="molecule type" value="Genomic_DNA"/>
</dbReference>
<evidence type="ECO:0000259" key="2">
    <source>
        <dbReference type="Pfam" id="PF01693"/>
    </source>
</evidence>
<dbReference type="Gene3D" id="3.40.970.10">
    <property type="entry name" value="Ribonuclease H1, N-terminal domain"/>
    <property type="match status" value="1"/>
</dbReference>
<feature type="compositionally biased region" description="Low complexity" evidence="1">
    <location>
        <begin position="109"/>
        <end position="124"/>
    </location>
</feature>
<comment type="caution">
    <text evidence="3">The sequence shown here is derived from an EMBL/GenBank/DDBJ whole genome shotgun (WGS) entry which is preliminary data.</text>
</comment>
<feature type="region of interest" description="Disordered" evidence="1">
    <location>
        <begin position="106"/>
        <end position="133"/>
    </location>
</feature>
<accession>A0ABU6ZGD2</accession>
<dbReference type="SUPFAM" id="SSF55658">
    <property type="entry name" value="L9 N-domain-like"/>
    <property type="match status" value="1"/>
</dbReference>
<protein>
    <recommendedName>
        <fullName evidence="2">Ribonuclease H1 N-terminal domain-containing protein</fullName>
    </recommendedName>
</protein>
<dbReference type="Pfam" id="PF01693">
    <property type="entry name" value="Cauli_VI"/>
    <property type="match status" value="1"/>
</dbReference>
<keyword evidence="4" id="KW-1185">Reference proteome</keyword>
<reference evidence="3 4" key="1">
    <citation type="journal article" date="2023" name="Plants (Basel)">
        <title>Bridging the Gap: Combining Genomics and Transcriptomics Approaches to Understand Stylosanthes scabra, an Orphan Legume from the Brazilian Caatinga.</title>
        <authorList>
            <person name="Ferreira-Neto J.R.C."/>
            <person name="da Silva M.D."/>
            <person name="Binneck E."/>
            <person name="de Melo N.F."/>
            <person name="da Silva R.H."/>
            <person name="de Melo A.L.T.M."/>
            <person name="Pandolfi V."/>
            <person name="Bustamante F.O."/>
            <person name="Brasileiro-Vidal A.C."/>
            <person name="Benko-Iseppon A.M."/>
        </authorList>
    </citation>
    <scope>NUCLEOTIDE SEQUENCE [LARGE SCALE GENOMIC DNA]</scope>
    <source>
        <tissue evidence="3">Leaves</tissue>
    </source>
</reference>
<dbReference type="InterPro" id="IPR037056">
    <property type="entry name" value="RNase_H1_N_sf"/>
</dbReference>